<dbReference type="GO" id="GO:0004797">
    <property type="term" value="F:thymidine kinase activity"/>
    <property type="evidence" value="ECO:0007669"/>
    <property type="project" value="UniProtKB-UniRule"/>
</dbReference>
<organism evidence="13 14">
    <name type="scientific">Roseateles toxinivorans</name>
    <dbReference type="NCBI Taxonomy" id="270368"/>
    <lineage>
        <taxon>Bacteria</taxon>
        <taxon>Pseudomonadati</taxon>
        <taxon>Pseudomonadota</taxon>
        <taxon>Betaproteobacteria</taxon>
        <taxon>Burkholderiales</taxon>
        <taxon>Sphaerotilaceae</taxon>
        <taxon>Roseateles</taxon>
    </lineage>
</organism>
<accession>A0A4R6QTC5</accession>
<sequence>MRGVIRELSHCDFLRCPDDNIAMAKLFFRYAAMNAGKSTALLQVAHNYEERGHRVRIFTSATDNRYGQGFVTSRLGPQREAELFSPETDFAAIFDAAERVSCLLIDEAQFLTEAQVWALHAIAHIKGTPVICYGLRTDFRGQLFPGSASLLGLADEMDEMKTICHCGRKATMNMRVDEHMKRVTEGAQVEIGGNARYRAVCGRCFHSL</sequence>
<evidence type="ECO:0000313" key="14">
    <source>
        <dbReference type="Proteomes" id="UP000295361"/>
    </source>
</evidence>
<name>A0A4R6QTC5_9BURK</name>
<dbReference type="EMBL" id="SNXS01000001">
    <property type="protein sequence ID" value="TDP74476.1"/>
    <property type="molecule type" value="Genomic_DNA"/>
</dbReference>
<reference evidence="13 14" key="1">
    <citation type="submission" date="2019-03" db="EMBL/GenBank/DDBJ databases">
        <title>Genomic Encyclopedia of Type Strains, Phase IV (KMG-IV): sequencing the most valuable type-strain genomes for metagenomic binning, comparative biology and taxonomic classification.</title>
        <authorList>
            <person name="Goeker M."/>
        </authorList>
    </citation>
    <scope>NUCLEOTIDE SEQUENCE [LARGE SCALE GENOMIC DNA]</scope>
    <source>
        <strain evidence="13 14">DSM 16998</strain>
    </source>
</reference>
<comment type="subunit">
    <text evidence="8">Homotetramer.</text>
</comment>
<evidence type="ECO:0000256" key="3">
    <source>
        <dbReference type="ARBA" id="ARBA00022634"/>
    </source>
</evidence>
<evidence type="ECO:0000256" key="2">
    <source>
        <dbReference type="ARBA" id="ARBA00012118"/>
    </source>
</evidence>
<keyword evidence="7 8" id="KW-0067">ATP-binding</keyword>
<feature type="binding site" evidence="8">
    <location>
        <position position="204"/>
    </location>
    <ligand>
        <name>Zn(2+)</name>
        <dbReference type="ChEBI" id="CHEBI:29105"/>
    </ligand>
</feature>
<keyword evidence="4 8" id="KW-0808">Transferase</keyword>
<dbReference type="InterPro" id="IPR027417">
    <property type="entry name" value="P-loop_NTPase"/>
</dbReference>
<protein>
    <recommendedName>
        <fullName evidence="2 8">Thymidine kinase</fullName>
        <ecNumber evidence="2 8">2.7.1.21</ecNumber>
    </recommendedName>
</protein>
<evidence type="ECO:0000256" key="1">
    <source>
        <dbReference type="ARBA" id="ARBA00007587"/>
    </source>
</evidence>
<dbReference type="GO" id="GO:0008270">
    <property type="term" value="F:zinc ion binding"/>
    <property type="evidence" value="ECO:0007669"/>
    <property type="project" value="UniProtKB-UniRule"/>
</dbReference>
<keyword evidence="3 8" id="KW-0237">DNA synthesis</keyword>
<evidence type="ECO:0000256" key="5">
    <source>
        <dbReference type="ARBA" id="ARBA00022741"/>
    </source>
</evidence>
<dbReference type="Gene3D" id="3.30.60.20">
    <property type="match status" value="1"/>
</dbReference>
<comment type="subcellular location">
    <subcellularLocation>
        <location evidence="8">Cytoplasm</location>
    </subcellularLocation>
</comment>
<feature type="active site" description="Proton acceptor" evidence="8 9">
    <location>
        <position position="107"/>
    </location>
</feature>
<dbReference type="Pfam" id="PF00265">
    <property type="entry name" value="TK"/>
    <property type="match status" value="1"/>
</dbReference>
<dbReference type="SUPFAM" id="SSF57716">
    <property type="entry name" value="Glucocorticoid receptor-like (DNA-binding domain)"/>
    <property type="match status" value="1"/>
</dbReference>
<dbReference type="PANTHER" id="PTHR11441">
    <property type="entry name" value="THYMIDINE KINASE"/>
    <property type="match status" value="1"/>
</dbReference>
<gene>
    <name evidence="8" type="primary">tdk</name>
    <name evidence="13" type="ORF">DES47_101535</name>
</gene>
<evidence type="ECO:0000256" key="11">
    <source>
        <dbReference type="RuleBase" id="RU000544"/>
    </source>
</evidence>
<dbReference type="Gene3D" id="3.40.50.300">
    <property type="entry name" value="P-loop containing nucleotide triphosphate hydrolases"/>
    <property type="match status" value="1"/>
</dbReference>
<dbReference type="AlphaFoldDB" id="A0A4R6QTC5"/>
<dbReference type="InParanoid" id="A0A4R6QTC5"/>
<keyword evidence="14" id="KW-1185">Reference proteome</keyword>
<dbReference type="SUPFAM" id="SSF52540">
    <property type="entry name" value="P-loop containing nucleoside triphosphate hydrolases"/>
    <property type="match status" value="1"/>
</dbReference>
<evidence type="ECO:0000256" key="7">
    <source>
        <dbReference type="ARBA" id="ARBA00022840"/>
    </source>
</evidence>
<comment type="catalytic activity">
    <reaction evidence="8 11">
        <text>thymidine + ATP = dTMP + ADP + H(+)</text>
        <dbReference type="Rhea" id="RHEA:19129"/>
        <dbReference type="ChEBI" id="CHEBI:15378"/>
        <dbReference type="ChEBI" id="CHEBI:17748"/>
        <dbReference type="ChEBI" id="CHEBI:30616"/>
        <dbReference type="ChEBI" id="CHEBI:63528"/>
        <dbReference type="ChEBI" id="CHEBI:456216"/>
        <dbReference type="EC" id="2.7.1.21"/>
    </reaction>
</comment>
<dbReference type="NCBIfam" id="NF003300">
    <property type="entry name" value="PRK04296.1-5"/>
    <property type="match status" value="1"/>
</dbReference>
<dbReference type="FunCoup" id="A0A4R6QTC5">
    <property type="interactions" value="324"/>
</dbReference>
<keyword evidence="8" id="KW-0963">Cytoplasm</keyword>
<dbReference type="InterPro" id="IPR001267">
    <property type="entry name" value="Thymidine_kinase"/>
</dbReference>
<comment type="similarity">
    <text evidence="1 8 12">Belongs to the thymidine kinase family.</text>
</comment>
<evidence type="ECO:0000256" key="4">
    <source>
        <dbReference type="ARBA" id="ARBA00022679"/>
    </source>
</evidence>
<comment type="caution">
    <text evidence="13">The sequence shown here is derived from an EMBL/GenBank/DDBJ whole genome shotgun (WGS) entry which is preliminary data.</text>
</comment>
<feature type="binding site" evidence="8">
    <location>
        <position position="201"/>
    </location>
    <ligand>
        <name>Zn(2+)</name>
        <dbReference type="ChEBI" id="CHEBI:29105"/>
    </ligand>
</feature>
<feature type="binding site" evidence="10">
    <location>
        <position position="197"/>
    </location>
    <ligand>
        <name>substrate</name>
    </ligand>
</feature>
<dbReference type="GO" id="GO:0005524">
    <property type="term" value="F:ATP binding"/>
    <property type="evidence" value="ECO:0007669"/>
    <property type="project" value="UniProtKB-UniRule"/>
</dbReference>
<dbReference type="GO" id="GO:0005829">
    <property type="term" value="C:cytosol"/>
    <property type="evidence" value="ECO:0007669"/>
    <property type="project" value="TreeGrafter"/>
</dbReference>
<feature type="binding site" evidence="10">
    <location>
        <begin position="189"/>
        <end position="192"/>
    </location>
    <ligand>
        <name>substrate</name>
    </ligand>
</feature>
<dbReference type="HAMAP" id="MF_00124">
    <property type="entry name" value="Thymidine_kinase"/>
    <property type="match status" value="1"/>
</dbReference>
<feature type="binding site" evidence="8">
    <location>
        <begin position="31"/>
        <end position="38"/>
    </location>
    <ligand>
        <name>ATP</name>
        <dbReference type="ChEBI" id="CHEBI:30616"/>
    </ligand>
</feature>
<proteinExistence type="inferred from homology"/>
<dbReference type="GO" id="GO:0071897">
    <property type="term" value="P:DNA biosynthetic process"/>
    <property type="evidence" value="ECO:0007669"/>
    <property type="project" value="UniProtKB-KW"/>
</dbReference>
<dbReference type="PIRSF" id="PIRSF035805">
    <property type="entry name" value="TK_cell"/>
    <property type="match status" value="1"/>
</dbReference>
<dbReference type="GO" id="GO:0046104">
    <property type="term" value="P:thymidine metabolic process"/>
    <property type="evidence" value="ECO:0007669"/>
    <property type="project" value="TreeGrafter"/>
</dbReference>
<evidence type="ECO:0000256" key="6">
    <source>
        <dbReference type="ARBA" id="ARBA00022777"/>
    </source>
</evidence>
<evidence type="ECO:0000256" key="12">
    <source>
        <dbReference type="RuleBase" id="RU004165"/>
    </source>
</evidence>
<evidence type="ECO:0000256" key="8">
    <source>
        <dbReference type="HAMAP-Rule" id="MF_00124"/>
    </source>
</evidence>
<keyword evidence="6 8" id="KW-0418">Kinase</keyword>
<keyword evidence="8" id="KW-0479">Metal-binding</keyword>
<evidence type="ECO:0000256" key="10">
    <source>
        <dbReference type="PIRSR" id="PIRSR035805-2"/>
    </source>
</evidence>
<evidence type="ECO:0000256" key="9">
    <source>
        <dbReference type="PIRSR" id="PIRSR035805-1"/>
    </source>
</evidence>
<feature type="binding site" evidence="8">
    <location>
        <position position="166"/>
    </location>
    <ligand>
        <name>Zn(2+)</name>
        <dbReference type="ChEBI" id="CHEBI:29105"/>
    </ligand>
</feature>
<keyword evidence="8" id="KW-0862">Zinc</keyword>
<dbReference type="EC" id="2.7.1.21" evidence="2 8"/>
<keyword evidence="5 8" id="KW-0547">Nucleotide-binding</keyword>
<dbReference type="PANTHER" id="PTHR11441:SF0">
    <property type="entry name" value="THYMIDINE KINASE, CYTOSOLIC"/>
    <property type="match status" value="1"/>
</dbReference>
<feature type="binding site" evidence="8">
    <location>
        <begin position="106"/>
        <end position="109"/>
    </location>
    <ligand>
        <name>ATP</name>
        <dbReference type="ChEBI" id="CHEBI:30616"/>
    </ligand>
</feature>
<dbReference type="Proteomes" id="UP000295361">
    <property type="component" value="Unassembled WGS sequence"/>
</dbReference>
<evidence type="ECO:0000313" key="13">
    <source>
        <dbReference type="EMBL" id="TDP74476.1"/>
    </source>
</evidence>
<feature type="binding site" evidence="8">
    <location>
        <position position="164"/>
    </location>
    <ligand>
        <name>Zn(2+)</name>
        <dbReference type="ChEBI" id="CHEBI:29105"/>
    </ligand>
</feature>